<sequence length="424" mass="43977">MATPATRPSWVPDSLLSRALGKAAVHQMCAPPMESLGMGLRKVHTSWRPWAQTRAFNPQVGASVCEDACNTRVPRCHTRSGKCPASKASRPVSAHTTFQSGPLDCGGFLSSGSSSLWHSFVWCAQATSGDRLGGGRGRWTSVPVPPALFPTWQGAGDTGEGSWGGGGGVLESRDSRGFPFGRLPAPNRQGRGCGGGERALSVSRRGVGWGSCCCFRGCVTRRGWGEWVKVRPQVCGSGTAARGAAIFGHFGAAGAPPAAREAAALAAPSPPAAGPESPAGRGAEVTDRGRRAPSSPYLVKEAADWPAEQRGGGGRPGRGRGGPGASEGAGRGGGRPPLPPPPTPWPSGVQEARLHLVTAGRESGGWGCTWPQRSGGGGVGGAQLEAWRGWRGGDHPPGRHHPESGLRKQWCREVTSPCKEVWRG</sequence>
<evidence type="ECO:0000313" key="2">
    <source>
        <dbReference type="RefSeq" id="XP_074200066.1"/>
    </source>
</evidence>
<proteinExistence type="predicted"/>
<organism evidence="1 2">
    <name type="scientific">Camelus bactrianus</name>
    <name type="common">Bactrian camel</name>
    <dbReference type="NCBI Taxonomy" id="9837"/>
    <lineage>
        <taxon>Eukaryota</taxon>
        <taxon>Metazoa</taxon>
        <taxon>Chordata</taxon>
        <taxon>Craniata</taxon>
        <taxon>Vertebrata</taxon>
        <taxon>Euteleostomi</taxon>
        <taxon>Mammalia</taxon>
        <taxon>Eutheria</taxon>
        <taxon>Laurasiatheria</taxon>
        <taxon>Artiodactyla</taxon>
        <taxon>Tylopoda</taxon>
        <taxon>Camelidae</taxon>
        <taxon>Camelus</taxon>
    </lineage>
</organism>
<gene>
    <name evidence="2" type="primary">LOC141573673</name>
</gene>
<dbReference type="Proteomes" id="UP001732780">
    <property type="component" value="Chromosome 16"/>
</dbReference>
<accession>A0AC58NQJ1</accession>
<reference evidence="2" key="1">
    <citation type="submission" date="2025-08" db="UniProtKB">
        <authorList>
            <consortium name="RefSeq"/>
        </authorList>
    </citation>
    <scope>IDENTIFICATION</scope>
    <source>
        <tissue evidence="2">Blood</tissue>
    </source>
</reference>
<keyword evidence="1" id="KW-1185">Reference proteome</keyword>
<dbReference type="RefSeq" id="XP_074200066.1">
    <property type="nucleotide sequence ID" value="XM_074343965.1"/>
</dbReference>
<evidence type="ECO:0000313" key="1">
    <source>
        <dbReference type="Proteomes" id="UP001732780"/>
    </source>
</evidence>
<name>A0AC58NQJ1_CAMBA</name>
<protein>
    <submittedName>
        <fullName evidence="2">Uncharacterized protein LOC141573673</fullName>
    </submittedName>
</protein>